<protein>
    <recommendedName>
        <fullName evidence="2 8">Probable translation initiation factor IF-2</fullName>
    </recommendedName>
</protein>
<evidence type="ECO:0000256" key="3">
    <source>
        <dbReference type="ARBA" id="ARBA00022540"/>
    </source>
</evidence>
<dbReference type="InterPro" id="IPR000795">
    <property type="entry name" value="T_Tr_GTP-bd_dom"/>
</dbReference>
<dbReference type="InterPro" id="IPR023115">
    <property type="entry name" value="TIF_IF2_dom3"/>
</dbReference>
<dbReference type="NCBIfam" id="NF003078">
    <property type="entry name" value="PRK04004.1"/>
    <property type="match status" value="1"/>
</dbReference>
<dbReference type="Gene3D" id="2.40.30.10">
    <property type="entry name" value="Translation factors"/>
    <property type="match status" value="2"/>
</dbReference>
<sequence>MSEKKRLRQPIVVVLGHVDHGKTTLLDKIRGTAVVKKEAGEMTQHIGASNIPTSVIEKVIEPLKKIIPVKLTIPGLLFVDTPGHELFSNLRKRGGSVADIAILVIDVNEGVMPQTVESIEILKSRGVPFVIAANKIDKTPGWRPNADEPITMSLKKQGPATIKRLEGALYKLIAQLSSYGVTADVFERVRDFLKVVPIVPVSAKTGEGIAELLAVVAGVAQKYIGDRLVHAEGPGKGVVLEVKEQPGYGTAIDVILYDGAIKEKDLIVLAGINGPIVAKVRAILMPKTVTDIRVAKTELKTVEEVSAAAGIRIIAPNLEEVIAGSPLYVVPSEEEVEKYKKLVLEEVEAVRFKKDVNGVVVKADTLGTLEAVVNALSRKGIPVRLADVGPLTKREVIEASIVAKGSRYYGVILLFNVRPLPEAEELVKKEGIKVFSSNIIYRLVEEYLQWIEDEKKMEMQREFEKLVPPAKIKILPGFVFRRSDPAIVGIEVIGGSLRAGVPLMRADGKRVGEVMQIQHMGQPVREAKIGQEVAISIKGNVMVGRHIDEGDVLYTDIPFDHAKTLVTKFKNVLTQDSVEALKEILKIKAVREVEYSLLLKMLESD</sequence>
<keyword evidence="5 8" id="KW-0648">Protein biosynthesis</keyword>
<evidence type="ECO:0000256" key="2">
    <source>
        <dbReference type="ARBA" id="ARBA00020166"/>
    </source>
</evidence>
<keyword evidence="4 8" id="KW-0547">Nucleotide-binding</keyword>
<comment type="function">
    <text evidence="7 8 9">Function in general translation initiation by promoting the binding of the formylmethionine-tRNA to ribosomes. Seems to function along with eIF-2.</text>
</comment>
<proteinExistence type="inferred from homology"/>
<dbReference type="Gene3D" id="3.40.50.10050">
    <property type="entry name" value="Translation initiation factor IF- 2, domain 3"/>
    <property type="match status" value="1"/>
</dbReference>
<dbReference type="PANTHER" id="PTHR43381">
    <property type="entry name" value="TRANSLATION INITIATION FACTOR IF-2-RELATED"/>
    <property type="match status" value="1"/>
</dbReference>
<dbReference type="CDD" id="cd16266">
    <property type="entry name" value="IF2_aeIF5B_IV"/>
    <property type="match status" value="1"/>
</dbReference>
<evidence type="ECO:0000256" key="1">
    <source>
        <dbReference type="ARBA" id="ARBA00007733"/>
    </source>
</evidence>
<dbReference type="GO" id="GO:0003743">
    <property type="term" value="F:translation initiation factor activity"/>
    <property type="evidence" value="ECO:0007669"/>
    <property type="project" value="UniProtKB-UniRule"/>
</dbReference>
<comment type="caution">
    <text evidence="11">The sequence shown here is derived from an EMBL/GenBank/DDBJ whole genome shotgun (WGS) entry which is preliminary data.</text>
</comment>
<organism evidence="11">
    <name type="scientific">Ignisphaera aggregans</name>
    <dbReference type="NCBI Taxonomy" id="334771"/>
    <lineage>
        <taxon>Archaea</taxon>
        <taxon>Thermoproteota</taxon>
        <taxon>Thermoprotei</taxon>
        <taxon>Desulfurococcales</taxon>
        <taxon>Desulfurococcaceae</taxon>
        <taxon>Ignisphaera</taxon>
    </lineage>
</organism>
<evidence type="ECO:0000256" key="5">
    <source>
        <dbReference type="ARBA" id="ARBA00022917"/>
    </source>
</evidence>
<keyword evidence="3 8" id="KW-0396">Initiation factor</keyword>
<dbReference type="Gene3D" id="3.40.50.300">
    <property type="entry name" value="P-loop containing nucleotide triphosphate hydrolases"/>
    <property type="match status" value="1"/>
</dbReference>
<dbReference type="GO" id="GO:0005525">
    <property type="term" value="F:GTP binding"/>
    <property type="evidence" value="ECO:0007669"/>
    <property type="project" value="UniProtKB-KW"/>
</dbReference>
<dbReference type="SUPFAM" id="SSF52156">
    <property type="entry name" value="Initiation factor IF2/eIF5b, domain 3"/>
    <property type="match status" value="1"/>
</dbReference>
<evidence type="ECO:0000256" key="6">
    <source>
        <dbReference type="ARBA" id="ARBA00023134"/>
    </source>
</evidence>
<dbReference type="PANTHER" id="PTHR43381:SF4">
    <property type="entry name" value="EUKARYOTIC TRANSLATION INITIATION FACTOR 5B"/>
    <property type="match status" value="1"/>
</dbReference>
<dbReference type="AlphaFoldDB" id="A0A7C4BBU8"/>
<feature type="binding site" evidence="8">
    <location>
        <begin position="134"/>
        <end position="137"/>
    </location>
    <ligand>
        <name>GTP</name>
        <dbReference type="ChEBI" id="CHEBI:37565"/>
    </ligand>
</feature>
<feature type="binding site" evidence="8">
    <location>
        <begin position="80"/>
        <end position="84"/>
    </location>
    <ligand>
        <name>GTP</name>
        <dbReference type="ChEBI" id="CHEBI:37565"/>
    </ligand>
</feature>
<reference evidence="11" key="1">
    <citation type="journal article" date="2020" name="mSystems">
        <title>Genome- and Community-Level Interaction Insights into Carbon Utilization and Element Cycling Functions of Hydrothermarchaeota in Hydrothermal Sediment.</title>
        <authorList>
            <person name="Zhou Z."/>
            <person name="Liu Y."/>
            <person name="Xu W."/>
            <person name="Pan J."/>
            <person name="Luo Z.H."/>
            <person name="Li M."/>
        </authorList>
    </citation>
    <scope>NUCLEOTIDE SEQUENCE [LARGE SCALE GENOMIC DNA]</scope>
    <source>
        <strain evidence="11">SpSt-732</strain>
    </source>
</reference>
<dbReference type="InterPro" id="IPR009000">
    <property type="entry name" value="Transl_B-barrel_sf"/>
</dbReference>
<gene>
    <name evidence="8" type="primary">infB</name>
    <name evidence="11" type="ORF">ENV14_00020</name>
</gene>
<dbReference type="EMBL" id="DTFF01000001">
    <property type="protein sequence ID" value="HGI86777.1"/>
    <property type="molecule type" value="Genomic_DNA"/>
</dbReference>
<evidence type="ECO:0000256" key="7">
    <source>
        <dbReference type="ARBA" id="ARBA00024852"/>
    </source>
</evidence>
<dbReference type="InterPro" id="IPR027417">
    <property type="entry name" value="P-loop_NTPase"/>
</dbReference>
<dbReference type="FunFam" id="3.40.50.10050:FF:000001">
    <property type="entry name" value="Translation initiation factor IF-2"/>
    <property type="match status" value="1"/>
</dbReference>
<dbReference type="SUPFAM" id="SSF50447">
    <property type="entry name" value="Translation proteins"/>
    <property type="match status" value="1"/>
</dbReference>
<dbReference type="InterPro" id="IPR036925">
    <property type="entry name" value="TIF_IF2_dom3_sf"/>
</dbReference>
<dbReference type="InterPro" id="IPR004544">
    <property type="entry name" value="TF_aIF-2_arc"/>
</dbReference>
<accession>A0A7C4BBU8</accession>
<dbReference type="SUPFAM" id="SSF52540">
    <property type="entry name" value="P-loop containing nucleoside triphosphate hydrolases"/>
    <property type="match status" value="1"/>
</dbReference>
<dbReference type="Pfam" id="PF00009">
    <property type="entry name" value="GTP_EFTU"/>
    <property type="match status" value="1"/>
</dbReference>
<dbReference type="FunFam" id="3.40.50.300:FF:000112">
    <property type="entry name" value="Eukaryotic translation initiation factor 5B"/>
    <property type="match status" value="1"/>
</dbReference>
<name>A0A7C4BBU8_9CREN</name>
<evidence type="ECO:0000256" key="4">
    <source>
        <dbReference type="ARBA" id="ARBA00022741"/>
    </source>
</evidence>
<feature type="binding site" evidence="8">
    <location>
        <begin position="16"/>
        <end position="23"/>
    </location>
    <ligand>
        <name>GTP</name>
        <dbReference type="ChEBI" id="CHEBI:37565"/>
    </ligand>
</feature>
<dbReference type="NCBIfam" id="TIGR00231">
    <property type="entry name" value="small_GTP"/>
    <property type="match status" value="1"/>
</dbReference>
<dbReference type="GO" id="GO:0005737">
    <property type="term" value="C:cytoplasm"/>
    <property type="evidence" value="ECO:0007669"/>
    <property type="project" value="TreeGrafter"/>
</dbReference>
<dbReference type="InterPro" id="IPR015760">
    <property type="entry name" value="TIF_IF2"/>
</dbReference>
<dbReference type="PRINTS" id="PR00315">
    <property type="entry name" value="ELONGATNFCT"/>
</dbReference>
<dbReference type="FunFam" id="2.40.30.10:FF:000013">
    <property type="entry name" value="eukaryotic translation initiation factor 5B"/>
    <property type="match status" value="1"/>
</dbReference>
<dbReference type="InterPro" id="IPR005225">
    <property type="entry name" value="Small_GTP-bd"/>
</dbReference>
<dbReference type="Pfam" id="PF14578">
    <property type="entry name" value="GTP_EFTU_D4"/>
    <property type="match status" value="1"/>
</dbReference>
<evidence type="ECO:0000256" key="8">
    <source>
        <dbReference type="HAMAP-Rule" id="MF_00100"/>
    </source>
</evidence>
<dbReference type="CDD" id="cd03703">
    <property type="entry name" value="aeIF5B_II"/>
    <property type="match status" value="1"/>
</dbReference>
<feature type="domain" description="Tr-type G" evidence="10">
    <location>
        <begin position="7"/>
        <end position="229"/>
    </location>
</feature>
<dbReference type="GO" id="GO:0003924">
    <property type="term" value="F:GTPase activity"/>
    <property type="evidence" value="ECO:0007669"/>
    <property type="project" value="UniProtKB-UniRule"/>
</dbReference>
<evidence type="ECO:0000259" key="10">
    <source>
        <dbReference type="PROSITE" id="PS51722"/>
    </source>
</evidence>
<dbReference type="Pfam" id="PF11987">
    <property type="entry name" value="IF-2"/>
    <property type="match status" value="1"/>
</dbReference>
<evidence type="ECO:0000256" key="9">
    <source>
        <dbReference type="RuleBase" id="RU000644"/>
    </source>
</evidence>
<dbReference type="CDD" id="cd01887">
    <property type="entry name" value="IF2_eIF5B"/>
    <property type="match status" value="1"/>
</dbReference>
<dbReference type="InterPro" id="IPR029459">
    <property type="entry name" value="EFTU-type"/>
</dbReference>
<comment type="similarity">
    <text evidence="1 8 9">Belongs to the TRAFAC class translation factor GTPase superfamily. Classic translation factor GTPase family. IF-2 subfamily.</text>
</comment>
<dbReference type="NCBIfam" id="TIGR00491">
    <property type="entry name" value="aIF-2"/>
    <property type="match status" value="1"/>
</dbReference>
<keyword evidence="6 8" id="KW-0342">GTP-binding</keyword>
<dbReference type="HAMAP" id="MF_00100_A">
    <property type="entry name" value="IF_2_A"/>
    <property type="match status" value="1"/>
</dbReference>
<evidence type="ECO:0000313" key="11">
    <source>
        <dbReference type="EMBL" id="HGI86777.1"/>
    </source>
</evidence>
<dbReference type="PROSITE" id="PS51722">
    <property type="entry name" value="G_TR_2"/>
    <property type="match status" value="1"/>
</dbReference>